<keyword evidence="4" id="KW-1185">Reference proteome</keyword>
<sequence>MPSTTYSVGEVFTKTFEFNAQNVKQFAALAGDYSPLHHDEEFARNSRFGGLIVSGTHYSALMMGMVGSYLTERGTGLGLEFNFQFRRAVLANDQVTADWVIKKIEPASKLGGDLISLHGELRNSTGELCVMAESKSLVMPSERI</sequence>
<dbReference type="CDD" id="cd03441">
    <property type="entry name" value="R_hydratase_like"/>
    <property type="match status" value="1"/>
</dbReference>
<dbReference type="InterPro" id="IPR002539">
    <property type="entry name" value="MaoC-like_dom"/>
</dbReference>
<dbReference type="GO" id="GO:0006633">
    <property type="term" value="P:fatty acid biosynthetic process"/>
    <property type="evidence" value="ECO:0007669"/>
    <property type="project" value="TreeGrafter"/>
</dbReference>
<dbReference type="InterPro" id="IPR029069">
    <property type="entry name" value="HotDog_dom_sf"/>
</dbReference>
<organism evidence="3 4">
    <name type="scientific">Glutamicibacter uratoxydans</name>
    <name type="common">Arthrobacter uratoxydans</name>
    <dbReference type="NCBI Taxonomy" id="43667"/>
    <lineage>
        <taxon>Bacteria</taxon>
        <taxon>Bacillati</taxon>
        <taxon>Actinomycetota</taxon>
        <taxon>Actinomycetes</taxon>
        <taxon>Micrococcales</taxon>
        <taxon>Micrococcaceae</taxon>
        <taxon>Glutamicibacter</taxon>
    </lineage>
</organism>
<protein>
    <recommendedName>
        <fullName evidence="2">MaoC-like domain-containing protein</fullName>
    </recommendedName>
</protein>
<dbReference type="Pfam" id="PF01575">
    <property type="entry name" value="MaoC_dehydratas"/>
    <property type="match status" value="1"/>
</dbReference>
<dbReference type="Gene3D" id="3.10.129.10">
    <property type="entry name" value="Hotdog Thioesterase"/>
    <property type="match status" value="1"/>
</dbReference>
<evidence type="ECO:0000313" key="4">
    <source>
        <dbReference type="Proteomes" id="UP000316612"/>
    </source>
</evidence>
<dbReference type="EMBL" id="BJNY01000016">
    <property type="protein sequence ID" value="GED07107.1"/>
    <property type="molecule type" value="Genomic_DNA"/>
</dbReference>
<evidence type="ECO:0000259" key="2">
    <source>
        <dbReference type="Pfam" id="PF01575"/>
    </source>
</evidence>
<evidence type="ECO:0000313" key="3">
    <source>
        <dbReference type="EMBL" id="GED07107.1"/>
    </source>
</evidence>
<dbReference type="SUPFAM" id="SSF54637">
    <property type="entry name" value="Thioesterase/thiol ester dehydrase-isomerase"/>
    <property type="match status" value="1"/>
</dbReference>
<comment type="similarity">
    <text evidence="1">Belongs to the enoyl-CoA hydratase/isomerase family.</text>
</comment>
<dbReference type="PANTHER" id="PTHR43437">
    <property type="entry name" value="HYDROXYACYL-THIOESTER DEHYDRATASE TYPE 2, MITOCHONDRIAL-RELATED"/>
    <property type="match status" value="1"/>
</dbReference>
<gene>
    <name evidence="3" type="ORF">AUR04nite_26390</name>
</gene>
<reference evidence="3 4" key="1">
    <citation type="submission" date="2019-06" db="EMBL/GenBank/DDBJ databases">
        <title>Whole genome shotgun sequence of Glutamicibacter uratoxydans NBRC 15515.</title>
        <authorList>
            <person name="Hosoyama A."/>
            <person name="Uohara A."/>
            <person name="Ohji S."/>
            <person name="Ichikawa N."/>
        </authorList>
    </citation>
    <scope>NUCLEOTIDE SEQUENCE [LARGE SCALE GENOMIC DNA]</scope>
    <source>
        <strain evidence="3 4">NBRC 15515</strain>
    </source>
</reference>
<name>A0A4Y4DR60_GLUUR</name>
<comment type="caution">
    <text evidence="3">The sequence shown here is derived from an EMBL/GenBank/DDBJ whole genome shotgun (WGS) entry which is preliminary data.</text>
</comment>
<dbReference type="AlphaFoldDB" id="A0A4Y4DR60"/>
<dbReference type="InterPro" id="IPR050965">
    <property type="entry name" value="UPF0336/Enoyl-CoA_hydratase"/>
</dbReference>
<dbReference type="PANTHER" id="PTHR43437:SF3">
    <property type="entry name" value="HYDROXYACYL-THIOESTER DEHYDRATASE TYPE 2, MITOCHONDRIAL"/>
    <property type="match status" value="1"/>
</dbReference>
<dbReference type="Proteomes" id="UP000316612">
    <property type="component" value="Unassembled WGS sequence"/>
</dbReference>
<feature type="domain" description="MaoC-like" evidence="2">
    <location>
        <begin position="16"/>
        <end position="101"/>
    </location>
</feature>
<dbReference type="GO" id="GO:0019171">
    <property type="term" value="F:(3R)-hydroxyacyl-[acyl-carrier-protein] dehydratase activity"/>
    <property type="evidence" value="ECO:0007669"/>
    <property type="project" value="TreeGrafter"/>
</dbReference>
<accession>A0A4Y4DR60</accession>
<proteinExistence type="inferred from homology"/>
<evidence type="ECO:0000256" key="1">
    <source>
        <dbReference type="ARBA" id="ARBA00005254"/>
    </source>
</evidence>